<accession>A0AAQ3K9R6</accession>
<dbReference type="Gene3D" id="3.40.50.720">
    <property type="entry name" value="NAD(P)-binding Rossmann-like Domain"/>
    <property type="match status" value="1"/>
</dbReference>
<dbReference type="GO" id="GO:0016491">
    <property type="term" value="F:oxidoreductase activity"/>
    <property type="evidence" value="ECO:0007669"/>
    <property type="project" value="UniProtKB-KW"/>
</dbReference>
<comment type="similarity">
    <text evidence="1">Belongs to the short-chain dehydrogenases/reductases (SDR) family.</text>
</comment>
<organism evidence="3 4">
    <name type="scientific">Canna indica</name>
    <name type="common">Indian-shot</name>
    <dbReference type="NCBI Taxonomy" id="4628"/>
    <lineage>
        <taxon>Eukaryota</taxon>
        <taxon>Viridiplantae</taxon>
        <taxon>Streptophyta</taxon>
        <taxon>Embryophyta</taxon>
        <taxon>Tracheophyta</taxon>
        <taxon>Spermatophyta</taxon>
        <taxon>Magnoliopsida</taxon>
        <taxon>Liliopsida</taxon>
        <taxon>Zingiberales</taxon>
        <taxon>Cannaceae</taxon>
        <taxon>Canna</taxon>
    </lineage>
</organism>
<dbReference type="AlphaFoldDB" id="A0AAQ3K9R6"/>
<evidence type="ECO:0000313" key="4">
    <source>
        <dbReference type="Proteomes" id="UP001327560"/>
    </source>
</evidence>
<dbReference type="PANTHER" id="PTHR43180:SF95">
    <property type="entry name" value="OS07G0691600 PROTEIN"/>
    <property type="match status" value="1"/>
</dbReference>
<dbReference type="InterPro" id="IPR036291">
    <property type="entry name" value="NAD(P)-bd_dom_sf"/>
</dbReference>
<name>A0AAQ3K9R6_9LILI</name>
<dbReference type="Proteomes" id="UP001327560">
    <property type="component" value="Chromosome 4"/>
</dbReference>
<dbReference type="InterPro" id="IPR002347">
    <property type="entry name" value="SDR_fam"/>
</dbReference>
<dbReference type="PRINTS" id="PR00081">
    <property type="entry name" value="GDHRDH"/>
</dbReference>
<keyword evidence="2" id="KW-0560">Oxidoreductase</keyword>
<dbReference type="Pfam" id="PF13561">
    <property type="entry name" value="adh_short_C2"/>
    <property type="match status" value="1"/>
</dbReference>
<evidence type="ECO:0000256" key="2">
    <source>
        <dbReference type="ARBA" id="ARBA00023002"/>
    </source>
</evidence>
<protein>
    <submittedName>
        <fullName evidence="3">Uncharacterized protein</fullName>
    </submittedName>
</protein>
<dbReference type="PANTHER" id="PTHR43180">
    <property type="entry name" value="3-OXOACYL-(ACYL-CARRIER-PROTEIN) REDUCTASE (AFU_ORTHOLOGUE AFUA_6G11210)"/>
    <property type="match status" value="1"/>
</dbReference>
<sequence length="187" mass="20620">MVLLAEQEHPGINVDEFDRVMCINVRGTTLGTKHAARAMLPQYAGCIISIVSIAGRLSPHAYTMSKHAVVGLMKNAQRTKEEEDNEIEFLASSPTVREVEKTEEMVRGLVNLKGATLTARDVAEATLYLASDEAKYPANLVWKVGSLRPECVGFAVVEALLVDKNRKFIYVDMAIERNNKEGGEKAQ</sequence>
<dbReference type="SUPFAM" id="SSF51735">
    <property type="entry name" value="NAD(P)-binding Rossmann-fold domains"/>
    <property type="match status" value="1"/>
</dbReference>
<dbReference type="EMBL" id="CP136893">
    <property type="protein sequence ID" value="WOL04657.1"/>
    <property type="molecule type" value="Genomic_DNA"/>
</dbReference>
<evidence type="ECO:0000256" key="1">
    <source>
        <dbReference type="ARBA" id="ARBA00006484"/>
    </source>
</evidence>
<reference evidence="3 4" key="1">
    <citation type="submission" date="2023-10" db="EMBL/GenBank/DDBJ databases">
        <title>Chromosome-scale genome assembly provides insights into flower coloration mechanisms of Canna indica.</title>
        <authorList>
            <person name="Li C."/>
        </authorList>
    </citation>
    <scope>NUCLEOTIDE SEQUENCE [LARGE SCALE GENOMIC DNA]</scope>
    <source>
        <tissue evidence="3">Flower</tissue>
    </source>
</reference>
<keyword evidence="4" id="KW-1185">Reference proteome</keyword>
<gene>
    <name evidence="3" type="ORF">Cni_G13379</name>
</gene>
<proteinExistence type="inferred from homology"/>
<evidence type="ECO:0000313" key="3">
    <source>
        <dbReference type="EMBL" id="WOL04657.1"/>
    </source>
</evidence>